<proteinExistence type="predicted"/>
<name>A0ABN9UGH9_9DINO</name>
<feature type="non-terminal residue" evidence="3">
    <location>
        <position position="136"/>
    </location>
</feature>
<dbReference type="InterPro" id="IPR011990">
    <property type="entry name" value="TPR-like_helical_dom_sf"/>
</dbReference>
<organism evidence="3 4">
    <name type="scientific">Prorocentrum cordatum</name>
    <dbReference type="NCBI Taxonomy" id="2364126"/>
    <lineage>
        <taxon>Eukaryota</taxon>
        <taxon>Sar</taxon>
        <taxon>Alveolata</taxon>
        <taxon>Dinophyceae</taxon>
        <taxon>Prorocentrales</taxon>
        <taxon>Prorocentraceae</taxon>
        <taxon>Prorocentrum</taxon>
    </lineage>
</organism>
<gene>
    <name evidence="3" type="ORF">PCOR1329_LOCUS47850</name>
</gene>
<comment type="caution">
    <text evidence="3">The sequence shown here is derived from an EMBL/GenBank/DDBJ whole genome shotgun (WGS) entry which is preliminary data.</text>
</comment>
<keyword evidence="4" id="KW-1185">Reference proteome</keyword>
<dbReference type="Pfam" id="PF01535">
    <property type="entry name" value="PPR"/>
    <property type="match status" value="1"/>
</dbReference>
<dbReference type="PANTHER" id="PTHR47447">
    <property type="entry name" value="OS03G0856100 PROTEIN"/>
    <property type="match status" value="1"/>
</dbReference>
<accession>A0ABN9UGH9</accession>
<reference evidence="3" key="1">
    <citation type="submission" date="2023-10" db="EMBL/GenBank/DDBJ databases">
        <authorList>
            <person name="Chen Y."/>
            <person name="Shah S."/>
            <person name="Dougan E. K."/>
            <person name="Thang M."/>
            <person name="Chan C."/>
        </authorList>
    </citation>
    <scope>NUCLEOTIDE SEQUENCE [LARGE SCALE GENOMIC DNA]</scope>
</reference>
<dbReference type="Gene3D" id="1.25.40.10">
    <property type="entry name" value="Tetratricopeptide repeat domain"/>
    <property type="match status" value="2"/>
</dbReference>
<feature type="repeat" description="PPR" evidence="2">
    <location>
        <begin position="102"/>
        <end position="136"/>
    </location>
</feature>
<dbReference type="Proteomes" id="UP001189429">
    <property type="component" value="Unassembled WGS sequence"/>
</dbReference>
<evidence type="ECO:0000256" key="2">
    <source>
        <dbReference type="PROSITE-ProRule" id="PRU00708"/>
    </source>
</evidence>
<evidence type="ECO:0000313" key="3">
    <source>
        <dbReference type="EMBL" id="CAK0857905.1"/>
    </source>
</evidence>
<evidence type="ECO:0000313" key="4">
    <source>
        <dbReference type="Proteomes" id="UP001189429"/>
    </source>
</evidence>
<feature type="non-terminal residue" evidence="3">
    <location>
        <position position="1"/>
    </location>
</feature>
<dbReference type="PROSITE" id="PS51375">
    <property type="entry name" value="PPR"/>
    <property type="match status" value="2"/>
</dbReference>
<dbReference type="InterPro" id="IPR002885">
    <property type="entry name" value="PPR_rpt"/>
</dbReference>
<sequence length="136" mass="15313">IYCFNGVISALDAAGRAPETLRLLMDMWEAKIPMDVVSYNSAMSACERGGFWEQALELFDEMQSEGHEPTLVSYTVAMRSSRDWQTALQLFFEMLGKTLVPDEVGYSTAISAVSRDGPLEWPLRLLRTMEQDGLRP</sequence>
<evidence type="ECO:0008006" key="5">
    <source>
        <dbReference type="Google" id="ProtNLM"/>
    </source>
</evidence>
<protein>
    <recommendedName>
        <fullName evidence="5">Pentatricopeptide repeat-containing protein</fullName>
    </recommendedName>
</protein>
<keyword evidence="1" id="KW-0677">Repeat</keyword>
<dbReference type="PANTHER" id="PTHR47447:SF17">
    <property type="entry name" value="OS12G0638900 PROTEIN"/>
    <property type="match status" value="1"/>
</dbReference>
<feature type="repeat" description="PPR" evidence="2">
    <location>
        <begin position="35"/>
        <end position="69"/>
    </location>
</feature>
<dbReference type="EMBL" id="CAUYUJ010015769">
    <property type="protein sequence ID" value="CAK0857905.1"/>
    <property type="molecule type" value="Genomic_DNA"/>
</dbReference>
<evidence type="ECO:0000256" key="1">
    <source>
        <dbReference type="ARBA" id="ARBA00022737"/>
    </source>
</evidence>
<dbReference type="Pfam" id="PF13041">
    <property type="entry name" value="PPR_2"/>
    <property type="match status" value="1"/>
</dbReference>
<dbReference type="NCBIfam" id="TIGR00756">
    <property type="entry name" value="PPR"/>
    <property type="match status" value="1"/>
</dbReference>